<sequence>MSKADTMLSILWLLRSGRKLTAKQLADELEIHIRTVYRCMDSLCASGAPIIAESGPNGGYKLLGQFADAPLMFDESEQKALVQASLFAEAAGYPFSDELRRAVEKLKRYTNEKQLELLARHAQGLSVVSPPSDSRLAPLLQQLEEACVNGTTVAMQYDSAKDSPTNREFDPYAILHWKGSWYTVGYCRLRQSVRSFRVDRIAGLSAAEGRFARPQGFSAEQFLLESLMPGSLQAEQMSDVRLKAPERALNELLKHWLFGHALVERTGEDALFRIGASALQTYVPYFLLPYGKALTIIEPPSLIARMAEVSASLAEHYERMRAGASIRKDETT</sequence>
<dbReference type="InterPro" id="IPR036390">
    <property type="entry name" value="WH_DNA-bd_sf"/>
</dbReference>
<dbReference type="InterPro" id="IPR036388">
    <property type="entry name" value="WH-like_DNA-bd_sf"/>
</dbReference>
<dbReference type="InterPro" id="IPR013196">
    <property type="entry name" value="HTH_11"/>
</dbReference>
<dbReference type="InterPro" id="IPR026881">
    <property type="entry name" value="WYL_dom"/>
</dbReference>
<dbReference type="Proteomes" id="UP000266482">
    <property type="component" value="Unassembled WGS sequence"/>
</dbReference>
<dbReference type="PANTHER" id="PTHR34580">
    <property type="match status" value="1"/>
</dbReference>
<dbReference type="Gene3D" id="1.10.10.10">
    <property type="entry name" value="Winged helix-like DNA-binding domain superfamily/Winged helix DNA-binding domain"/>
    <property type="match status" value="1"/>
</dbReference>
<keyword evidence="4" id="KW-1185">Reference proteome</keyword>
<comment type="caution">
    <text evidence="3">The sequence shown here is derived from an EMBL/GenBank/DDBJ whole genome shotgun (WGS) entry which is preliminary data.</text>
</comment>
<dbReference type="InterPro" id="IPR051534">
    <property type="entry name" value="CBASS_pafABC_assoc_protein"/>
</dbReference>
<dbReference type="PROSITE" id="PS52050">
    <property type="entry name" value="WYL"/>
    <property type="match status" value="1"/>
</dbReference>
<accession>A0A3A1V2J9</accession>
<dbReference type="Pfam" id="PF13280">
    <property type="entry name" value="WYL"/>
    <property type="match status" value="1"/>
</dbReference>
<dbReference type="RefSeq" id="WP_119598712.1">
    <property type="nucleotide sequence ID" value="NZ_QXQA01000003.1"/>
</dbReference>
<dbReference type="OrthoDB" id="9767131at2"/>
<dbReference type="EMBL" id="QXQA01000003">
    <property type="protein sequence ID" value="RIX53966.1"/>
    <property type="molecule type" value="Genomic_DNA"/>
</dbReference>
<evidence type="ECO:0000259" key="2">
    <source>
        <dbReference type="Pfam" id="PF13280"/>
    </source>
</evidence>
<dbReference type="PANTHER" id="PTHR34580:SF3">
    <property type="entry name" value="PROTEIN PAFB"/>
    <property type="match status" value="1"/>
</dbReference>
<protein>
    <submittedName>
        <fullName evidence="3">YafY family transcriptional regulator</fullName>
    </submittedName>
</protein>
<dbReference type="SUPFAM" id="SSF46785">
    <property type="entry name" value="Winged helix' DNA-binding domain"/>
    <property type="match status" value="1"/>
</dbReference>
<feature type="domain" description="WYL" evidence="2">
    <location>
        <begin position="139"/>
        <end position="204"/>
    </location>
</feature>
<evidence type="ECO:0000313" key="3">
    <source>
        <dbReference type="EMBL" id="RIX53966.1"/>
    </source>
</evidence>
<gene>
    <name evidence="3" type="ORF">D3P08_06865</name>
</gene>
<dbReference type="AlphaFoldDB" id="A0A3A1V2J9"/>
<organism evidence="3 4">
    <name type="scientific">Paenibacillus nanensis</name>
    <dbReference type="NCBI Taxonomy" id="393251"/>
    <lineage>
        <taxon>Bacteria</taxon>
        <taxon>Bacillati</taxon>
        <taxon>Bacillota</taxon>
        <taxon>Bacilli</taxon>
        <taxon>Bacillales</taxon>
        <taxon>Paenibacillaceae</taxon>
        <taxon>Paenibacillus</taxon>
    </lineage>
</organism>
<evidence type="ECO:0000313" key="4">
    <source>
        <dbReference type="Proteomes" id="UP000266482"/>
    </source>
</evidence>
<proteinExistence type="predicted"/>
<dbReference type="Pfam" id="PF08279">
    <property type="entry name" value="HTH_11"/>
    <property type="match status" value="1"/>
</dbReference>
<name>A0A3A1V2J9_9BACL</name>
<reference evidence="3 4" key="1">
    <citation type="submission" date="2018-09" db="EMBL/GenBank/DDBJ databases">
        <title>Paenibacillus aracenensis nov. sp. isolated from a cave in southern Spain.</title>
        <authorList>
            <person name="Jurado V."/>
            <person name="Gutierrez-Patricio S."/>
            <person name="Gonzalez-Pimentel J.L."/>
            <person name="Miller A.Z."/>
            <person name="Laiz L."/>
            <person name="Saiz-Jimenez C."/>
        </authorList>
    </citation>
    <scope>NUCLEOTIDE SEQUENCE [LARGE SCALE GENOMIC DNA]</scope>
    <source>
        <strain evidence="3 4">DSM 22867</strain>
    </source>
</reference>
<evidence type="ECO:0000259" key="1">
    <source>
        <dbReference type="Pfam" id="PF08279"/>
    </source>
</evidence>
<feature type="domain" description="Helix-turn-helix type 11" evidence="1">
    <location>
        <begin position="8"/>
        <end position="61"/>
    </location>
</feature>